<dbReference type="Proteomes" id="UP000736335">
    <property type="component" value="Unassembled WGS sequence"/>
</dbReference>
<organism evidence="3 4">
    <name type="scientific">Thelephora terrestris</name>
    <dbReference type="NCBI Taxonomy" id="56493"/>
    <lineage>
        <taxon>Eukaryota</taxon>
        <taxon>Fungi</taxon>
        <taxon>Dikarya</taxon>
        <taxon>Basidiomycota</taxon>
        <taxon>Agaricomycotina</taxon>
        <taxon>Agaricomycetes</taxon>
        <taxon>Thelephorales</taxon>
        <taxon>Thelephoraceae</taxon>
        <taxon>Thelephora</taxon>
    </lineage>
</organism>
<reference evidence="3" key="2">
    <citation type="submission" date="2020-11" db="EMBL/GenBank/DDBJ databases">
        <authorList>
            <consortium name="DOE Joint Genome Institute"/>
            <person name="Kuo A."/>
            <person name="Miyauchi S."/>
            <person name="Kiss E."/>
            <person name="Drula E."/>
            <person name="Kohler A."/>
            <person name="Sanchez-Garcia M."/>
            <person name="Andreopoulos B."/>
            <person name="Barry K.W."/>
            <person name="Bonito G."/>
            <person name="Buee M."/>
            <person name="Carver A."/>
            <person name="Chen C."/>
            <person name="Cichocki N."/>
            <person name="Clum A."/>
            <person name="Culley D."/>
            <person name="Crous P.W."/>
            <person name="Fauchery L."/>
            <person name="Girlanda M."/>
            <person name="Hayes R."/>
            <person name="Keri Z."/>
            <person name="Labutti K."/>
            <person name="Lipzen A."/>
            <person name="Lombard V."/>
            <person name="Magnuson J."/>
            <person name="Maillard F."/>
            <person name="Morin E."/>
            <person name="Murat C."/>
            <person name="Nolan M."/>
            <person name="Ohm R."/>
            <person name="Pangilinan J."/>
            <person name="Pereira M."/>
            <person name="Perotto S."/>
            <person name="Peter M."/>
            <person name="Riley R."/>
            <person name="Sitrit Y."/>
            <person name="Stielow B."/>
            <person name="Szollosi G."/>
            <person name="Zifcakova L."/>
            <person name="Stursova M."/>
            <person name="Spatafora J.W."/>
            <person name="Tedersoo L."/>
            <person name="Vaario L.-M."/>
            <person name="Yamada A."/>
            <person name="Yan M."/>
            <person name="Wang P."/>
            <person name="Xu J."/>
            <person name="Bruns T."/>
            <person name="Baldrian P."/>
            <person name="Vilgalys R."/>
            <person name="Henrissat B."/>
            <person name="Grigoriev I.V."/>
            <person name="Hibbett D."/>
            <person name="Nagy L.G."/>
            <person name="Martin F.M."/>
        </authorList>
    </citation>
    <scope>NUCLEOTIDE SEQUENCE</scope>
    <source>
        <strain evidence="3">UH-Tt-Lm1</strain>
    </source>
</reference>
<dbReference type="OrthoDB" id="6359816at2759"/>
<dbReference type="AlphaFoldDB" id="A0A9P6HD68"/>
<evidence type="ECO:0000313" key="3">
    <source>
        <dbReference type="EMBL" id="KAF9784514.1"/>
    </source>
</evidence>
<keyword evidence="4" id="KW-1185">Reference proteome</keyword>
<evidence type="ECO:0000256" key="1">
    <source>
        <dbReference type="SAM" id="MobiDB-lite"/>
    </source>
</evidence>
<reference evidence="3" key="1">
    <citation type="journal article" date="2020" name="Nat. Commun.">
        <title>Large-scale genome sequencing of mycorrhizal fungi provides insights into the early evolution of symbiotic traits.</title>
        <authorList>
            <person name="Miyauchi S."/>
            <person name="Kiss E."/>
            <person name="Kuo A."/>
            <person name="Drula E."/>
            <person name="Kohler A."/>
            <person name="Sanchez-Garcia M."/>
            <person name="Morin E."/>
            <person name="Andreopoulos B."/>
            <person name="Barry K.W."/>
            <person name="Bonito G."/>
            <person name="Buee M."/>
            <person name="Carver A."/>
            <person name="Chen C."/>
            <person name="Cichocki N."/>
            <person name="Clum A."/>
            <person name="Culley D."/>
            <person name="Crous P.W."/>
            <person name="Fauchery L."/>
            <person name="Girlanda M."/>
            <person name="Hayes R.D."/>
            <person name="Keri Z."/>
            <person name="LaButti K."/>
            <person name="Lipzen A."/>
            <person name="Lombard V."/>
            <person name="Magnuson J."/>
            <person name="Maillard F."/>
            <person name="Murat C."/>
            <person name="Nolan M."/>
            <person name="Ohm R.A."/>
            <person name="Pangilinan J."/>
            <person name="Pereira M.F."/>
            <person name="Perotto S."/>
            <person name="Peter M."/>
            <person name="Pfister S."/>
            <person name="Riley R."/>
            <person name="Sitrit Y."/>
            <person name="Stielow J.B."/>
            <person name="Szollosi G."/>
            <person name="Zifcakova L."/>
            <person name="Stursova M."/>
            <person name="Spatafora J.W."/>
            <person name="Tedersoo L."/>
            <person name="Vaario L.M."/>
            <person name="Yamada A."/>
            <person name="Yan M."/>
            <person name="Wang P."/>
            <person name="Xu J."/>
            <person name="Bruns T."/>
            <person name="Baldrian P."/>
            <person name="Vilgalys R."/>
            <person name="Dunand C."/>
            <person name="Henrissat B."/>
            <person name="Grigoriev I.V."/>
            <person name="Hibbett D."/>
            <person name="Nagy L.G."/>
            <person name="Martin F.M."/>
        </authorList>
    </citation>
    <scope>NUCLEOTIDE SEQUENCE</scope>
    <source>
        <strain evidence="3">UH-Tt-Lm1</strain>
    </source>
</reference>
<feature type="region of interest" description="Disordered" evidence="1">
    <location>
        <begin position="499"/>
        <end position="600"/>
    </location>
</feature>
<feature type="domain" description="BTB" evidence="2">
    <location>
        <begin position="283"/>
        <end position="420"/>
    </location>
</feature>
<comment type="caution">
    <text evidence="3">The sequence shown here is derived from an EMBL/GenBank/DDBJ whole genome shotgun (WGS) entry which is preliminary data.</text>
</comment>
<evidence type="ECO:0000259" key="2">
    <source>
        <dbReference type="PROSITE" id="PS50097"/>
    </source>
</evidence>
<feature type="region of interest" description="Disordered" evidence="1">
    <location>
        <begin position="155"/>
        <end position="184"/>
    </location>
</feature>
<dbReference type="PROSITE" id="PS50097">
    <property type="entry name" value="BTB"/>
    <property type="match status" value="1"/>
</dbReference>
<feature type="compositionally biased region" description="Low complexity" evidence="1">
    <location>
        <begin position="533"/>
        <end position="550"/>
    </location>
</feature>
<evidence type="ECO:0000313" key="4">
    <source>
        <dbReference type="Proteomes" id="UP000736335"/>
    </source>
</evidence>
<protein>
    <recommendedName>
        <fullName evidence="2">BTB domain-containing protein</fullName>
    </recommendedName>
</protein>
<feature type="region of interest" description="Disordered" evidence="1">
    <location>
        <begin position="335"/>
        <end position="382"/>
    </location>
</feature>
<feature type="compositionally biased region" description="Acidic residues" evidence="1">
    <location>
        <begin position="347"/>
        <end position="359"/>
    </location>
</feature>
<feature type="region of interest" description="Disordered" evidence="1">
    <location>
        <begin position="253"/>
        <end position="286"/>
    </location>
</feature>
<dbReference type="Pfam" id="PF00651">
    <property type="entry name" value="BTB"/>
    <property type="match status" value="1"/>
</dbReference>
<feature type="compositionally biased region" description="Low complexity" evidence="1">
    <location>
        <begin position="160"/>
        <end position="184"/>
    </location>
</feature>
<dbReference type="CDD" id="cd18186">
    <property type="entry name" value="BTB_POZ_ZBTB_KLHL-like"/>
    <property type="match status" value="1"/>
</dbReference>
<gene>
    <name evidence="3" type="ORF">BJ322DRAFT_850843</name>
</gene>
<feature type="compositionally biased region" description="Basic and acidic residues" evidence="1">
    <location>
        <begin position="499"/>
        <end position="510"/>
    </location>
</feature>
<proteinExistence type="predicted"/>
<dbReference type="InterPro" id="IPR000210">
    <property type="entry name" value="BTB/POZ_dom"/>
</dbReference>
<dbReference type="InterPro" id="IPR011333">
    <property type="entry name" value="SKP1/BTB/POZ_sf"/>
</dbReference>
<accession>A0A9P6HD68</accession>
<feature type="compositionally biased region" description="Polar residues" evidence="1">
    <location>
        <begin position="370"/>
        <end position="379"/>
    </location>
</feature>
<name>A0A9P6HD68_9AGAM</name>
<dbReference type="PANTHER" id="PTHR24413">
    <property type="entry name" value="SPECKLE-TYPE POZ PROTEIN"/>
    <property type="match status" value="1"/>
</dbReference>
<dbReference type="EMBL" id="WIUZ02000008">
    <property type="protein sequence ID" value="KAF9784514.1"/>
    <property type="molecule type" value="Genomic_DNA"/>
</dbReference>
<feature type="compositionally biased region" description="Polar residues" evidence="1">
    <location>
        <begin position="551"/>
        <end position="565"/>
    </location>
</feature>
<dbReference type="SUPFAM" id="SSF54695">
    <property type="entry name" value="POZ domain"/>
    <property type="match status" value="1"/>
</dbReference>
<dbReference type="Gene3D" id="3.30.710.10">
    <property type="entry name" value="Potassium Channel Kv1.1, Chain A"/>
    <property type="match status" value="1"/>
</dbReference>
<sequence length="702" mass="75712">MQSTALSFQSGAPPTARTSITTTLSGSFNIYGLIEMCKGGASSSGAYETPSIDHGRWQIQLVFNDPQFVELNFFAKQCPDELLDHAGNRKGTFEIAVSMVVGSSESNHTEGFRKYQPGPYVNAATGWSREYWLPKSVVLSKSASSPVTLAYTINERSEESWPSSPRTHSITSSTSSIHSIHSPHPTNPFLSTSPYFANTSPTLANPFVHNAFSSITASLFDDEETSNIVFIISEPPPGTRPSEFYSRSTKNTLGFSRNGRGASPDDSALGGGTGAIPASGRNSRASRIRGGREEYIYAHTKVLSARSEYFRNMFANKSAFNEVLNVTSIEEDLGSMPMGPGRLGSEITDDDFDDGDDDIASPRPPPSGVITPSESSIRSSDGALTATTVKRRVVRVSDTSYATYRAMLYFLYTGLYSFTPLTPPERRASRDLKDSASVAGSDALSEFDAAELTFTQSQHNLTLSNLNASTASTSSILSTGPVVAPTPLNASILGASVQRKDSNARLKRSDSGSVTGHALHHRESSSQLHSQFTSTSTGNGTGPTNPLTTSMTLATGFNLSQSMNLGTRPGLHLRSYSSPTGEGEKSSVPPVVGSGYGTVGDDVPKSNAKSVYKLCHRLEIPELKAAALEHIRCSLTPENVVTEICSPFTARFPEVRKIEREYLKANWANVKNTKAFGKLICKVFGDESEGVGEMWLDFFREL</sequence>